<gene>
    <name evidence="1" type="ORF">K488DRAFT_58181</name>
</gene>
<proteinExistence type="predicted"/>
<organism evidence="1 2">
    <name type="scientific">Vararia minispora EC-137</name>
    <dbReference type="NCBI Taxonomy" id="1314806"/>
    <lineage>
        <taxon>Eukaryota</taxon>
        <taxon>Fungi</taxon>
        <taxon>Dikarya</taxon>
        <taxon>Basidiomycota</taxon>
        <taxon>Agaricomycotina</taxon>
        <taxon>Agaricomycetes</taxon>
        <taxon>Russulales</taxon>
        <taxon>Lachnocladiaceae</taxon>
        <taxon>Vararia</taxon>
    </lineage>
</organism>
<evidence type="ECO:0000313" key="2">
    <source>
        <dbReference type="Proteomes" id="UP000814128"/>
    </source>
</evidence>
<comment type="caution">
    <text evidence="1">The sequence shown here is derived from an EMBL/GenBank/DDBJ whole genome shotgun (WGS) entry which is preliminary data.</text>
</comment>
<dbReference type="EMBL" id="MU273738">
    <property type="protein sequence ID" value="KAI0028602.1"/>
    <property type="molecule type" value="Genomic_DNA"/>
</dbReference>
<keyword evidence="2" id="KW-1185">Reference proteome</keyword>
<dbReference type="Proteomes" id="UP000814128">
    <property type="component" value="Unassembled WGS sequence"/>
</dbReference>
<name>A0ACB8QA38_9AGAM</name>
<reference evidence="1" key="2">
    <citation type="journal article" date="2022" name="New Phytol.">
        <title>Evolutionary transition to the ectomycorrhizal habit in the genomes of a hyperdiverse lineage of mushroom-forming fungi.</title>
        <authorList>
            <person name="Looney B."/>
            <person name="Miyauchi S."/>
            <person name="Morin E."/>
            <person name="Drula E."/>
            <person name="Courty P.E."/>
            <person name="Kohler A."/>
            <person name="Kuo A."/>
            <person name="LaButti K."/>
            <person name="Pangilinan J."/>
            <person name="Lipzen A."/>
            <person name="Riley R."/>
            <person name="Andreopoulos W."/>
            <person name="He G."/>
            <person name="Johnson J."/>
            <person name="Nolan M."/>
            <person name="Tritt A."/>
            <person name="Barry K.W."/>
            <person name="Grigoriev I.V."/>
            <person name="Nagy L.G."/>
            <person name="Hibbett D."/>
            <person name="Henrissat B."/>
            <person name="Matheny P.B."/>
            <person name="Labbe J."/>
            <person name="Martin F.M."/>
        </authorList>
    </citation>
    <scope>NUCLEOTIDE SEQUENCE</scope>
    <source>
        <strain evidence="1">EC-137</strain>
    </source>
</reference>
<sequence>MSKRSLSPVVLPPSKRLHISKNNTFTSRPLRSFDTLLSDEIILLVFSFLSPSDLCAAQSVSHNWSRLALDNQLWKSLFVGEYGRQRLRGGKGFVKRADGREVKPLPARVPPDPAKEAPRDWKWMFKISSNWRTGRCQLTRFTPFPFPPNHPPPISERMHVLLAGPMTIYASSKPSQAPTITITCASSSDAFTVYPTVNSLIPVQITSLAADQCPPLPDIIRFAVCLSTGELAVYELRGHHAQMPTRTHHYAGSRSRRTHPILQAAYHHPLLFTLSKTFSLSVYDATREALQLVHHLSSFSSWPPASLVLTAPSANTFKLLITYASPVYPQHWSLGVTEVLMSCPARASTSAQSAFRLLSTRSVRAFDVPPGWANEARMRVVREQWARKTLAVAATNSDGKWVVLAPTETSCLACAPSFPAAATGGAHPIRRHWTPSSLPLQLYRVSFPPLDAGASAAPRLTFVRYLYGQTSPVASLALADGRCVSLGVDGSVWAWDLETARGVQVYSASPSMQEEPMQNGVLGLITFDERRIISSSPGGVLVRDFDT</sequence>
<evidence type="ECO:0000313" key="1">
    <source>
        <dbReference type="EMBL" id="KAI0028602.1"/>
    </source>
</evidence>
<reference evidence="1" key="1">
    <citation type="submission" date="2021-02" db="EMBL/GenBank/DDBJ databases">
        <authorList>
            <consortium name="DOE Joint Genome Institute"/>
            <person name="Ahrendt S."/>
            <person name="Looney B.P."/>
            <person name="Miyauchi S."/>
            <person name="Morin E."/>
            <person name="Drula E."/>
            <person name="Courty P.E."/>
            <person name="Chicoki N."/>
            <person name="Fauchery L."/>
            <person name="Kohler A."/>
            <person name="Kuo A."/>
            <person name="Labutti K."/>
            <person name="Pangilinan J."/>
            <person name="Lipzen A."/>
            <person name="Riley R."/>
            <person name="Andreopoulos W."/>
            <person name="He G."/>
            <person name="Johnson J."/>
            <person name="Barry K.W."/>
            <person name="Grigoriev I.V."/>
            <person name="Nagy L."/>
            <person name="Hibbett D."/>
            <person name="Henrissat B."/>
            <person name="Matheny P.B."/>
            <person name="Labbe J."/>
            <person name="Martin F."/>
        </authorList>
    </citation>
    <scope>NUCLEOTIDE SEQUENCE</scope>
    <source>
        <strain evidence="1">EC-137</strain>
    </source>
</reference>
<protein>
    <submittedName>
        <fullName evidence="1">Uncharacterized protein</fullName>
    </submittedName>
</protein>
<accession>A0ACB8QA38</accession>